<keyword evidence="1" id="KW-0732">Signal</keyword>
<dbReference type="Gene3D" id="1.20.120.450">
    <property type="entry name" value="dinb family like domain"/>
    <property type="match status" value="1"/>
</dbReference>
<evidence type="ECO:0000313" key="4">
    <source>
        <dbReference type="Proteomes" id="UP000567293"/>
    </source>
</evidence>
<dbReference type="InterPro" id="IPR034660">
    <property type="entry name" value="DinB/YfiT-like"/>
</dbReference>
<dbReference type="InterPro" id="IPR024775">
    <property type="entry name" value="DinB-like"/>
</dbReference>
<feature type="domain" description="DinB-like" evidence="2">
    <location>
        <begin position="51"/>
        <end position="160"/>
    </location>
</feature>
<proteinExistence type="predicted"/>
<comment type="caution">
    <text evidence="3">The sequence shown here is derived from an EMBL/GenBank/DDBJ whole genome shotgun (WGS) entry which is preliminary data.</text>
</comment>
<accession>A0A7V8NMG7</accession>
<dbReference type="EMBL" id="JACDQQ010000243">
    <property type="protein sequence ID" value="MBA0083817.1"/>
    <property type="molecule type" value="Genomic_DNA"/>
</dbReference>
<name>A0A7V8NMG7_9BACT</name>
<sequence length="177" mass="20188">MIKRVPFFLLLLLAIPVSAQDKKPTTLREVLLAELKSTHGAEEWFVPANIAVKGLTAEQASWTDGKGNHSVGQLAYHLVFWNRRNLQVLKAEKPETFSGDNDETFDKFDSKKWNEIVAQLDDVMNELEKWVETADEAKLKQSAQVFTHISTHNAYHIGQIIYVRKEQGSWDPKNGVR</sequence>
<reference evidence="3" key="1">
    <citation type="submission" date="2020-06" db="EMBL/GenBank/DDBJ databases">
        <title>Legume-microbial interactions unlock mineral nutrients during tropical forest succession.</title>
        <authorList>
            <person name="Epihov D.Z."/>
        </authorList>
    </citation>
    <scope>NUCLEOTIDE SEQUENCE [LARGE SCALE GENOMIC DNA]</scope>
    <source>
        <strain evidence="3">Pan2503</strain>
    </source>
</reference>
<evidence type="ECO:0000259" key="2">
    <source>
        <dbReference type="Pfam" id="PF12867"/>
    </source>
</evidence>
<dbReference type="AlphaFoldDB" id="A0A7V8NMG7"/>
<evidence type="ECO:0000256" key="1">
    <source>
        <dbReference type="SAM" id="SignalP"/>
    </source>
</evidence>
<keyword evidence="4" id="KW-1185">Reference proteome</keyword>
<dbReference type="Proteomes" id="UP000567293">
    <property type="component" value="Unassembled WGS sequence"/>
</dbReference>
<feature type="chain" id="PRO_5031312333" evidence="1">
    <location>
        <begin position="20"/>
        <end position="177"/>
    </location>
</feature>
<dbReference type="Pfam" id="PF12867">
    <property type="entry name" value="DinB_2"/>
    <property type="match status" value="1"/>
</dbReference>
<evidence type="ECO:0000313" key="3">
    <source>
        <dbReference type="EMBL" id="MBA0083817.1"/>
    </source>
</evidence>
<protein>
    <submittedName>
        <fullName evidence="3">DinB family protein</fullName>
    </submittedName>
</protein>
<organism evidence="3 4">
    <name type="scientific">Candidatus Acidiferrum panamense</name>
    <dbReference type="NCBI Taxonomy" id="2741543"/>
    <lineage>
        <taxon>Bacteria</taxon>
        <taxon>Pseudomonadati</taxon>
        <taxon>Acidobacteriota</taxon>
        <taxon>Terriglobia</taxon>
        <taxon>Candidatus Acidiferrales</taxon>
        <taxon>Candidatus Acidiferrum</taxon>
    </lineage>
</organism>
<gene>
    <name evidence="3" type="ORF">HRJ53_02375</name>
</gene>
<feature type="signal peptide" evidence="1">
    <location>
        <begin position="1"/>
        <end position="19"/>
    </location>
</feature>
<dbReference type="SUPFAM" id="SSF109854">
    <property type="entry name" value="DinB/YfiT-like putative metalloenzymes"/>
    <property type="match status" value="1"/>
</dbReference>